<evidence type="ECO:0000256" key="5">
    <source>
        <dbReference type="ARBA" id="ARBA00022884"/>
    </source>
</evidence>
<dbReference type="CDD" id="cd00165">
    <property type="entry name" value="S4"/>
    <property type="match status" value="1"/>
</dbReference>
<dbReference type="SUPFAM" id="SSF55120">
    <property type="entry name" value="Pseudouridine synthase"/>
    <property type="match status" value="1"/>
</dbReference>
<proteinExistence type="inferred from homology"/>
<evidence type="ECO:0000256" key="8">
    <source>
        <dbReference type="RuleBase" id="RU362028"/>
    </source>
</evidence>
<evidence type="ECO:0000259" key="9">
    <source>
        <dbReference type="SMART" id="SM00363"/>
    </source>
</evidence>
<comment type="catalytic activity">
    <reaction evidence="8">
        <text>a uridine in RNA = a pseudouridine in RNA</text>
        <dbReference type="Rhea" id="RHEA:48348"/>
        <dbReference type="Rhea" id="RHEA-COMP:12068"/>
        <dbReference type="Rhea" id="RHEA-COMP:12069"/>
        <dbReference type="ChEBI" id="CHEBI:65314"/>
        <dbReference type="ChEBI" id="CHEBI:65315"/>
    </reaction>
</comment>
<dbReference type="PROSITE" id="PS50889">
    <property type="entry name" value="S4"/>
    <property type="match status" value="1"/>
</dbReference>
<evidence type="ECO:0000256" key="3">
    <source>
        <dbReference type="ARBA" id="ARBA00010876"/>
    </source>
</evidence>
<dbReference type="Proteomes" id="UP001501337">
    <property type="component" value="Unassembled WGS sequence"/>
</dbReference>
<protein>
    <recommendedName>
        <fullName evidence="8">Pseudouridine synthase</fullName>
        <ecNumber evidence="8">5.4.99.-</ecNumber>
    </recommendedName>
</protein>
<dbReference type="InterPro" id="IPR002942">
    <property type="entry name" value="S4_RNA-bd"/>
</dbReference>
<keyword evidence="6 8" id="KW-0413">Isomerase</keyword>
<dbReference type="EMBL" id="BAABBO010000001">
    <property type="protein sequence ID" value="GAA3951612.1"/>
    <property type="molecule type" value="Genomic_DNA"/>
</dbReference>
<dbReference type="InterPro" id="IPR006145">
    <property type="entry name" value="PsdUridine_synth_RsuA/RluA"/>
</dbReference>
<dbReference type="PANTHER" id="PTHR21600:SF92">
    <property type="entry name" value="RIBOSOMAL LARGE SUBUNIT PSEUDOURIDINE SYNTHASE C"/>
    <property type="match status" value="1"/>
</dbReference>
<evidence type="ECO:0000256" key="2">
    <source>
        <dbReference type="ARBA" id="ARBA00002876"/>
    </source>
</evidence>
<dbReference type="InterPro" id="IPR050188">
    <property type="entry name" value="RluA_PseudoU_synthase"/>
</dbReference>
<dbReference type="Gene3D" id="3.10.290.10">
    <property type="entry name" value="RNA-binding S4 domain"/>
    <property type="match status" value="1"/>
</dbReference>
<evidence type="ECO:0000313" key="11">
    <source>
        <dbReference type="Proteomes" id="UP001501337"/>
    </source>
</evidence>
<keyword evidence="11" id="KW-1185">Reference proteome</keyword>
<evidence type="ECO:0000256" key="1">
    <source>
        <dbReference type="ARBA" id="ARBA00000381"/>
    </source>
</evidence>
<dbReference type="InterPro" id="IPR006225">
    <property type="entry name" value="PsdUridine_synth_RluC/D"/>
</dbReference>
<dbReference type="CDD" id="cd02869">
    <property type="entry name" value="PseudoU_synth_RluA_like"/>
    <property type="match status" value="1"/>
</dbReference>
<dbReference type="SUPFAM" id="SSF55174">
    <property type="entry name" value="Alpha-L RNA-binding motif"/>
    <property type="match status" value="1"/>
</dbReference>
<dbReference type="Pfam" id="PF01479">
    <property type="entry name" value="S4"/>
    <property type="match status" value="1"/>
</dbReference>
<dbReference type="EC" id="5.4.99.-" evidence="8"/>
<comment type="catalytic activity">
    <reaction evidence="1">
        <text>uridine(955/2504/2580) in 23S rRNA = pseudouridine(955/2504/2580) in 23S rRNA</text>
        <dbReference type="Rhea" id="RHEA:42528"/>
        <dbReference type="Rhea" id="RHEA-COMP:10099"/>
        <dbReference type="Rhea" id="RHEA-COMP:10100"/>
        <dbReference type="ChEBI" id="CHEBI:65314"/>
        <dbReference type="ChEBI" id="CHEBI:65315"/>
        <dbReference type="EC" id="5.4.99.24"/>
    </reaction>
</comment>
<evidence type="ECO:0000256" key="4">
    <source>
        <dbReference type="ARBA" id="ARBA00022552"/>
    </source>
</evidence>
<comment type="similarity">
    <text evidence="3 8">Belongs to the pseudouridine synthase RluA family.</text>
</comment>
<reference evidence="11" key="1">
    <citation type="journal article" date="2019" name="Int. J. Syst. Evol. Microbiol.">
        <title>The Global Catalogue of Microorganisms (GCM) 10K type strain sequencing project: providing services to taxonomists for standard genome sequencing and annotation.</title>
        <authorList>
            <consortium name="The Broad Institute Genomics Platform"/>
            <consortium name="The Broad Institute Genome Sequencing Center for Infectious Disease"/>
            <person name="Wu L."/>
            <person name="Ma J."/>
        </authorList>
    </citation>
    <scope>NUCLEOTIDE SEQUENCE [LARGE SCALE GENOMIC DNA]</scope>
    <source>
        <strain evidence="11">JCM 17555</strain>
    </source>
</reference>
<dbReference type="InterPro" id="IPR036986">
    <property type="entry name" value="S4_RNA-bd_sf"/>
</dbReference>
<keyword evidence="5 7" id="KW-0694">RNA-binding</keyword>
<keyword evidence="4" id="KW-0698">rRNA processing</keyword>
<dbReference type="Pfam" id="PF00849">
    <property type="entry name" value="PseudoU_synth_2"/>
    <property type="match status" value="1"/>
</dbReference>
<dbReference type="Gene3D" id="3.30.2350.10">
    <property type="entry name" value="Pseudouridine synthase"/>
    <property type="match status" value="1"/>
</dbReference>
<dbReference type="RefSeq" id="WP_344803573.1">
    <property type="nucleotide sequence ID" value="NZ_BAABBO010000001.1"/>
</dbReference>
<dbReference type="InterPro" id="IPR020103">
    <property type="entry name" value="PsdUridine_synth_cat_dom_sf"/>
</dbReference>
<comment type="caution">
    <text evidence="10">The sequence shown here is derived from an EMBL/GenBank/DDBJ whole genome shotgun (WGS) entry which is preliminary data.</text>
</comment>
<comment type="function">
    <text evidence="2">Responsible for synthesis of pseudouridine from uracil at positions 955, 2504 and 2580 in 23S ribosomal RNA.</text>
</comment>
<organism evidence="10 11">
    <name type="scientific">Allohahella marinimesophila</name>
    <dbReference type="NCBI Taxonomy" id="1054972"/>
    <lineage>
        <taxon>Bacteria</taxon>
        <taxon>Pseudomonadati</taxon>
        <taxon>Pseudomonadota</taxon>
        <taxon>Gammaproteobacteria</taxon>
        <taxon>Oceanospirillales</taxon>
        <taxon>Hahellaceae</taxon>
        <taxon>Allohahella</taxon>
    </lineage>
</organism>
<name>A0ABP7NPS6_9GAMM</name>
<dbReference type="PANTHER" id="PTHR21600">
    <property type="entry name" value="MITOCHONDRIAL RNA PSEUDOURIDINE SYNTHASE"/>
    <property type="match status" value="1"/>
</dbReference>
<gene>
    <name evidence="10" type="primary">rluC</name>
    <name evidence="10" type="ORF">GCM10022278_08380</name>
</gene>
<dbReference type="PROSITE" id="PS01129">
    <property type="entry name" value="PSI_RLU"/>
    <property type="match status" value="1"/>
</dbReference>
<dbReference type="NCBIfam" id="TIGR00005">
    <property type="entry name" value="rluA_subfam"/>
    <property type="match status" value="1"/>
</dbReference>
<dbReference type="InterPro" id="IPR006224">
    <property type="entry name" value="PsdUridine_synth_RluA-like_CS"/>
</dbReference>
<evidence type="ECO:0000256" key="7">
    <source>
        <dbReference type="PROSITE-ProRule" id="PRU00182"/>
    </source>
</evidence>
<feature type="domain" description="RNA-binding S4" evidence="9">
    <location>
        <begin position="14"/>
        <end position="71"/>
    </location>
</feature>
<evidence type="ECO:0000313" key="10">
    <source>
        <dbReference type="EMBL" id="GAA3951612.1"/>
    </source>
</evidence>
<sequence>MVRFVNITEDADGQRLDNFLFRVCSDVPKSRIYNAIRRGEVRINKGRCKPSNKLKLEDVVRIPPFKGQSTTDAEAGPSTASPSERFVAGRIAADALTDIVYEDDLLLIINKPSGIAVHGGSGLQTGLIESLRLVRKADHFLELVHRLDRETSGLLLIAKKRRALLRLQSMLQEGRVEKIYRAWVAGQWPKHVTEITAPLKKLVGQDKGVIVASDGKASQTLFSVIGRTEHATLVEARPVTGRTHQIRVHAAYAGCPVIGDERYGDKAVNRQFSEQNVKRLCLHAAELVLKWDDAPHQRLSAQWNPDPGLRLPEHSSEN</sequence>
<accession>A0ABP7NPS6</accession>
<evidence type="ECO:0000256" key="6">
    <source>
        <dbReference type="ARBA" id="ARBA00023235"/>
    </source>
</evidence>
<dbReference type="SMART" id="SM00363">
    <property type="entry name" value="S4"/>
    <property type="match status" value="1"/>
</dbReference>